<evidence type="ECO:0000313" key="16">
    <source>
        <dbReference type="EMBL" id="TPV39718.1"/>
    </source>
</evidence>
<evidence type="ECO:0000256" key="13">
    <source>
        <dbReference type="PIRSR" id="PIRSR603542-2"/>
    </source>
</evidence>
<evidence type="ECO:0000259" key="14">
    <source>
        <dbReference type="Pfam" id="PF01648"/>
    </source>
</evidence>
<dbReference type="PANTHER" id="PTHR38096:SF1">
    <property type="entry name" value="ENTEROBACTIN SYNTHASE COMPONENT D"/>
    <property type="match status" value="1"/>
</dbReference>
<feature type="domain" description="4'-phosphopantetheinyl transferase N-terminal" evidence="15">
    <location>
        <begin position="52"/>
        <end position="115"/>
    </location>
</feature>
<protein>
    <recommendedName>
        <fullName evidence="5">Enterobactin synthase component D</fullName>
    </recommendedName>
    <alternativeName>
        <fullName evidence="8">4'-phosphopantetheinyl transferase EntD</fullName>
    </alternativeName>
    <alternativeName>
        <fullName evidence="9">Enterochelin synthase D</fullName>
    </alternativeName>
</protein>
<evidence type="ECO:0000259" key="15">
    <source>
        <dbReference type="Pfam" id="PF17837"/>
    </source>
</evidence>
<dbReference type="SUPFAM" id="SSF56214">
    <property type="entry name" value="4'-phosphopantetheinyl transferase"/>
    <property type="match status" value="1"/>
</dbReference>
<feature type="binding site" evidence="12">
    <location>
        <position position="69"/>
    </location>
    <ligand>
        <name>CoA</name>
        <dbReference type="ChEBI" id="CHEBI:57287"/>
    </ligand>
</feature>
<evidence type="ECO:0000256" key="12">
    <source>
        <dbReference type="PIRSR" id="PIRSR603542-1"/>
    </source>
</evidence>
<dbReference type="Gene3D" id="3.90.470.20">
    <property type="entry name" value="4'-phosphopantetheinyl transferase domain"/>
    <property type="match status" value="1"/>
</dbReference>
<feature type="binding site" evidence="12">
    <location>
        <begin position="105"/>
        <end position="106"/>
    </location>
    <ligand>
        <name>CoA</name>
        <dbReference type="ChEBI" id="CHEBI:57287"/>
    </ligand>
</feature>
<evidence type="ECO:0000256" key="11">
    <source>
        <dbReference type="ARBA" id="ARBA00049191"/>
    </source>
</evidence>
<keyword evidence="7" id="KW-0259">Enterobactin biosynthesis</keyword>
<evidence type="ECO:0000256" key="3">
    <source>
        <dbReference type="ARBA" id="ARBA00008342"/>
    </source>
</evidence>
<comment type="catalytic activity">
    <reaction evidence="10">
        <text>apo-[aryl-carrier protein] + CoA = holo-[aryl-carrier protein] + adenosine 3',5'-bisphosphate + H(+)</text>
        <dbReference type="Rhea" id="RHEA:48404"/>
        <dbReference type="Rhea" id="RHEA-COMP:15903"/>
        <dbReference type="Rhea" id="RHEA-COMP:17557"/>
        <dbReference type="ChEBI" id="CHEBI:15378"/>
        <dbReference type="ChEBI" id="CHEBI:29999"/>
        <dbReference type="ChEBI" id="CHEBI:57287"/>
        <dbReference type="ChEBI" id="CHEBI:58343"/>
        <dbReference type="ChEBI" id="CHEBI:64479"/>
    </reaction>
</comment>
<dbReference type="AlphaFoldDB" id="A0A506Q2F3"/>
<evidence type="ECO:0000256" key="5">
    <source>
        <dbReference type="ARBA" id="ARBA00019087"/>
    </source>
</evidence>
<dbReference type="GO" id="GO:0000287">
    <property type="term" value="F:magnesium ion binding"/>
    <property type="evidence" value="ECO:0007669"/>
    <property type="project" value="InterPro"/>
</dbReference>
<organism evidence="16 17">
    <name type="scientific">Pantoea deleyi</name>
    <dbReference type="NCBI Taxonomy" id="470932"/>
    <lineage>
        <taxon>Bacteria</taxon>
        <taxon>Pseudomonadati</taxon>
        <taxon>Pseudomonadota</taxon>
        <taxon>Gammaproteobacteria</taxon>
        <taxon>Enterobacterales</taxon>
        <taxon>Erwiniaceae</taxon>
        <taxon>Pantoea</taxon>
    </lineage>
</organism>
<feature type="binding site" evidence="13">
    <location>
        <position position="127"/>
    </location>
    <ligand>
        <name>Mg(2+)</name>
        <dbReference type="ChEBI" id="CHEBI:18420"/>
    </ligand>
</feature>
<comment type="similarity">
    <text evidence="3">Belongs to the P-Pant transferase superfamily. EntD family.</text>
</comment>
<dbReference type="InterPro" id="IPR041354">
    <property type="entry name" value="4PPT_N"/>
</dbReference>
<feature type="binding site" evidence="12">
    <location>
        <position position="61"/>
    </location>
    <ligand>
        <name>CoA</name>
        <dbReference type="ChEBI" id="CHEBI:57287"/>
    </ligand>
</feature>
<evidence type="ECO:0000256" key="6">
    <source>
        <dbReference type="ARBA" id="ARBA00022679"/>
    </source>
</evidence>
<evidence type="ECO:0000256" key="9">
    <source>
        <dbReference type="ARBA" id="ARBA00031996"/>
    </source>
</evidence>
<evidence type="ECO:0000256" key="8">
    <source>
        <dbReference type="ARBA" id="ARBA00029894"/>
    </source>
</evidence>
<dbReference type="RefSeq" id="WP_128085526.1">
    <property type="nucleotide sequence ID" value="NZ_CP071405.1"/>
</dbReference>
<feature type="binding site" evidence="12">
    <location>
        <position position="170"/>
    </location>
    <ligand>
        <name>CoA</name>
        <dbReference type="ChEBI" id="CHEBI:57287"/>
    </ligand>
</feature>
<dbReference type="GO" id="GO:0008897">
    <property type="term" value="F:holo-[acyl-carrier-protein] synthase activity"/>
    <property type="evidence" value="ECO:0007669"/>
    <property type="project" value="InterPro"/>
</dbReference>
<keyword evidence="17" id="KW-1185">Reference proteome</keyword>
<evidence type="ECO:0000256" key="7">
    <source>
        <dbReference type="ARBA" id="ARBA00023191"/>
    </source>
</evidence>
<comment type="catalytic activity">
    <reaction evidence="11">
        <text>apo-[peptidyl-carrier protein] + CoA = holo-[peptidyl-carrier protein] + adenosine 3',5'-bisphosphate + H(+)</text>
        <dbReference type="Rhea" id="RHEA:46228"/>
        <dbReference type="Rhea" id="RHEA-COMP:11479"/>
        <dbReference type="Rhea" id="RHEA-COMP:11480"/>
        <dbReference type="ChEBI" id="CHEBI:15378"/>
        <dbReference type="ChEBI" id="CHEBI:29999"/>
        <dbReference type="ChEBI" id="CHEBI:57287"/>
        <dbReference type="ChEBI" id="CHEBI:58343"/>
        <dbReference type="ChEBI" id="CHEBI:64479"/>
    </reaction>
</comment>
<accession>A0A506Q2F3</accession>
<reference evidence="16 17" key="1">
    <citation type="submission" date="2019-06" db="EMBL/GenBank/DDBJ databases">
        <title>Taxogenomics and systematics of the genus Pantoea.</title>
        <authorList>
            <person name="Tambong J.T."/>
        </authorList>
    </citation>
    <scope>NUCLEOTIDE SEQUENCE [LARGE SCALE GENOMIC DNA]</scope>
    <source>
        <strain evidence="16 17">LMG 24200</strain>
    </source>
</reference>
<proteinExistence type="inferred from homology"/>
<dbReference type="GO" id="GO:0009239">
    <property type="term" value="P:enterobactin biosynthetic process"/>
    <property type="evidence" value="ECO:0007669"/>
    <property type="project" value="UniProtKB-UniPathway"/>
</dbReference>
<gene>
    <name evidence="16" type="ORF">FJW01_14435</name>
</gene>
<dbReference type="GO" id="GO:0009366">
    <property type="term" value="C:enterobactin synthetase complex"/>
    <property type="evidence" value="ECO:0007669"/>
    <property type="project" value="InterPro"/>
</dbReference>
<feature type="binding site" evidence="13">
    <location>
        <position position="125"/>
    </location>
    <ligand>
        <name>Mg(2+)</name>
        <dbReference type="ChEBI" id="CHEBI:18420"/>
    </ligand>
</feature>
<evidence type="ECO:0000313" key="17">
    <source>
        <dbReference type="Proteomes" id="UP000317747"/>
    </source>
</evidence>
<keyword evidence="6 16" id="KW-0808">Transferase</keyword>
<dbReference type="Pfam" id="PF01648">
    <property type="entry name" value="ACPS"/>
    <property type="match status" value="1"/>
</dbReference>
<dbReference type="UniPathway" id="UPA00017"/>
<feature type="binding site" evidence="12">
    <location>
        <position position="125"/>
    </location>
    <ligand>
        <name>CoA</name>
        <dbReference type="ChEBI" id="CHEBI:57287"/>
    </ligand>
</feature>
<feature type="domain" description="4'-phosphopantetheinyl transferase" evidence="14">
    <location>
        <begin position="121"/>
        <end position="207"/>
    </location>
</feature>
<dbReference type="Pfam" id="PF17837">
    <property type="entry name" value="4PPT_N"/>
    <property type="match status" value="1"/>
</dbReference>
<dbReference type="InterPro" id="IPR003542">
    <property type="entry name" value="Enbac_synth_compD-like"/>
</dbReference>
<comment type="cofactor">
    <cofactor evidence="13">
        <name>Mg(2+)</name>
        <dbReference type="ChEBI" id="CHEBI:18420"/>
    </cofactor>
</comment>
<keyword evidence="13" id="KW-0460">Magnesium</keyword>
<evidence type="ECO:0000256" key="4">
    <source>
        <dbReference type="ARBA" id="ARBA00011503"/>
    </source>
</evidence>
<sequence length="238" mass="26645">MHFPDQPLPPVSGGFILSRLLHRGDPLLAVCYFDPQHYHDALAEEWGLPLPERLQRAVVKRRAEYLASRLLVRAVMAEFGIQDFILSNAPDRSPCWPAGIQASLSHTTGTLIVAATRQNLAIGVDVEQWMSETTARETAAYLMNAQEQQLLDTLPVPFHAAATLLFSLKESLYKALWPQLHQLMDFTDAALEAVDWAQRRATLRLTQTFSTGFPAGTLLQATFLWQADQVMTQVTHPL</sequence>
<evidence type="ECO:0000256" key="10">
    <source>
        <dbReference type="ARBA" id="ARBA00049176"/>
    </source>
</evidence>
<evidence type="ECO:0000256" key="1">
    <source>
        <dbReference type="ARBA" id="ARBA00003937"/>
    </source>
</evidence>
<evidence type="ECO:0000256" key="2">
    <source>
        <dbReference type="ARBA" id="ARBA00004993"/>
    </source>
</evidence>
<comment type="caution">
    <text evidence="16">The sequence shown here is derived from an EMBL/GenBank/DDBJ whole genome shotgun (WGS) entry which is preliminary data.</text>
</comment>
<dbReference type="InterPro" id="IPR037143">
    <property type="entry name" value="4-PPantetheinyl_Trfase_dom_sf"/>
</dbReference>
<dbReference type="GO" id="GO:0005886">
    <property type="term" value="C:plasma membrane"/>
    <property type="evidence" value="ECO:0007669"/>
    <property type="project" value="TreeGrafter"/>
</dbReference>
<feature type="binding site" evidence="12">
    <location>
        <position position="174"/>
    </location>
    <ligand>
        <name>CoA</name>
        <dbReference type="ChEBI" id="CHEBI:57287"/>
    </ligand>
</feature>
<keyword evidence="13" id="KW-0479">Metal-binding</keyword>
<dbReference type="OrthoDB" id="8210607at2"/>
<dbReference type="Proteomes" id="UP000317747">
    <property type="component" value="Unassembled WGS sequence"/>
</dbReference>
<dbReference type="InterPro" id="IPR008278">
    <property type="entry name" value="4-PPantetheinyl_Trfase_dom"/>
</dbReference>
<dbReference type="EMBL" id="VHJA01000061">
    <property type="protein sequence ID" value="TPV39718.1"/>
    <property type="molecule type" value="Genomic_DNA"/>
</dbReference>
<comment type="function">
    <text evidence="1">Involved in the biosynthesis of the siderophore enterobactin (enterochelin), which is a macrocyclic trimeric lactone of N-(2,3-dihydroxybenzoyl)-serine. The serine trilactone serves as a scaffolding for the three catechol functionalities that provide hexadentate coordination for the tightly ligated iron(2+) atoms. Plays an essential role in the assembly of the enterobactin by catalyzing the transfer of the 4'-phosphopantetheine (Ppant) moiety from coenzyme A to the apo-domains of both EntB (ArCP domain) and EntF (PCP domain) to yield their holo-forms which make them competent for the activation of 2,3-dihydroxybenzoate (DHB) and L-serine, respectively.</text>
</comment>
<dbReference type="PRINTS" id="PR01399">
    <property type="entry name" value="ENTSNTHTASED"/>
</dbReference>
<dbReference type="PANTHER" id="PTHR38096">
    <property type="entry name" value="ENTEROBACTIN SYNTHASE COMPONENT D"/>
    <property type="match status" value="1"/>
</dbReference>
<comment type="pathway">
    <text evidence="2">Siderophore biosynthesis; enterobactin biosynthesis.</text>
</comment>
<comment type="subunit">
    <text evidence="4">EntB, EntD, EntE, and EntF form a multienzyme complex called enterobactin synthase.</text>
</comment>
<name>A0A506Q2F3_9GAMM</name>